<accession>D0BJB2</accession>
<reference evidence="15" key="1">
    <citation type="submission" date="2009-09" db="EMBL/GenBank/DDBJ databases">
        <authorList>
            <consortium name="The Broad Institute Genome Sequencing Platform"/>
            <person name="Ward D."/>
            <person name="Feldgarden M."/>
            <person name="Earl A."/>
            <person name="Young S.K."/>
            <person name="Zeng Q."/>
            <person name="Koehrsen M."/>
            <person name="Alvarado L."/>
            <person name="Berlin A."/>
            <person name="Bochicchio J."/>
            <person name="Borenstein D."/>
            <person name="Chapman S.B."/>
            <person name="Chen Z."/>
            <person name="Engels R."/>
            <person name="Freedman E."/>
            <person name="Gellesch M."/>
            <person name="Goldberg J."/>
            <person name="Griggs A."/>
            <person name="Gujja S."/>
            <person name="Heilman E."/>
            <person name="Heiman D."/>
            <person name="Hepburn T."/>
            <person name="Howarth C."/>
            <person name="Jen D."/>
            <person name="Larson L."/>
            <person name="Lewis B."/>
            <person name="Mehta T."/>
            <person name="Park D."/>
            <person name="Pearson M."/>
            <person name="Roberts A."/>
            <person name="Saif S."/>
            <person name="Shea T."/>
            <person name="Shenoy N."/>
            <person name="Sisk P."/>
            <person name="Stolte C."/>
            <person name="Sykes S."/>
            <person name="Thomson T."/>
            <person name="Walk T."/>
            <person name="White J."/>
            <person name="Yandava C."/>
            <person name="Sibley C.D."/>
            <person name="Field T.R."/>
            <person name="Grinwis M."/>
            <person name="Eshaghurshan C.S."/>
            <person name="Surette M.G."/>
            <person name="Haas B."/>
            <person name="Nusbaum C."/>
            <person name="Birren B."/>
        </authorList>
    </citation>
    <scope>NUCLEOTIDE SEQUENCE [LARGE SCALE GENOMIC DNA]</scope>
    <source>
        <strain evidence="15">ATCC 700633</strain>
    </source>
</reference>
<keyword evidence="3 11" id="KW-0819">tRNA processing</keyword>
<feature type="binding site" evidence="11">
    <location>
        <position position="167"/>
    </location>
    <ligand>
        <name>CTP</name>
        <dbReference type="ChEBI" id="CHEBI:37563"/>
    </ligand>
</feature>
<protein>
    <recommendedName>
        <fullName evidence="11">CCA-adding enzyme</fullName>
        <ecNumber evidence="11">2.7.7.72</ecNumber>
    </recommendedName>
    <alternativeName>
        <fullName evidence="11">CCA tRNA nucleotidyltransferase</fullName>
    </alternativeName>
    <alternativeName>
        <fullName evidence="11">tRNA CCA-pyrophosphorylase</fullName>
    </alternativeName>
    <alternativeName>
        <fullName evidence="11">tRNA adenylyl-/cytidylyl- transferase</fullName>
    </alternativeName>
    <alternativeName>
        <fullName evidence="11">tRNA nucleotidyltransferase</fullName>
    </alternativeName>
    <alternativeName>
        <fullName evidence="11">tRNA-NT</fullName>
    </alternativeName>
</protein>
<proteinExistence type="inferred from homology"/>
<feature type="binding site" evidence="11">
    <location>
        <position position="115"/>
    </location>
    <ligand>
        <name>ATP</name>
        <dbReference type="ChEBI" id="CHEBI:30616"/>
    </ligand>
</feature>
<dbReference type="Pfam" id="PF12627">
    <property type="entry name" value="PolyA_pol_RNAbd"/>
    <property type="match status" value="1"/>
</dbReference>
<dbReference type="GO" id="GO:0160016">
    <property type="term" value="F:CCACCA tRNA nucleotidyltransferase activity"/>
    <property type="evidence" value="ECO:0007669"/>
    <property type="project" value="RHEA"/>
</dbReference>
<sequence length="403" mass="46166">MSIQKEPLFLEALPVMQQLVDAGYEAYFVGGSVRDMLLHKPISDVDIATSATPQEVKEIFSHTVDVGIEHGTVMVIHHKEGYEVTTFRTEEGYEDFRHPDKVTFVRSLEEDLKRRDFTINALAIGIDDQLIDFFDGIGDLERQCIRCVGDAKERFNEDALRMFRAVRFVGQLGFQIEENTKNAISLLKMNLSKVAVERMKVEFEKMIQSSYRKDALKLFVETGLYQACPLFDGKGEILLKLAEFPIKEMSVLQAWILFVDELKLSDKEVTHLLKSWKSSNEQIRDVLVGYKTYRARKEEEWNFFLAYDCSYEVASEVEQLLIAQNKSTSIKGLEATYQSLPIRSMNDIQLNGHDIIRILKLEKKGPIIGQVLKTVEKMILEQSIENDAEILEAYVLTHFGSGK</sequence>
<evidence type="ECO:0000256" key="5">
    <source>
        <dbReference type="ARBA" id="ARBA00022723"/>
    </source>
</evidence>
<dbReference type="Proteomes" id="UP000002939">
    <property type="component" value="Unassembled WGS sequence"/>
</dbReference>
<dbReference type="Pfam" id="PF01743">
    <property type="entry name" value="PolyA_pol"/>
    <property type="match status" value="1"/>
</dbReference>
<feature type="binding site" evidence="11">
    <location>
        <position position="164"/>
    </location>
    <ligand>
        <name>ATP</name>
        <dbReference type="ChEBI" id="CHEBI:30616"/>
    </ligand>
</feature>
<comment type="subunit">
    <text evidence="11">Homodimer.</text>
</comment>
<feature type="binding site" evidence="11">
    <location>
        <position position="34"/>
    </location>
    <ligand>
        <name>CTP</name>
        <dbReference type="ChEBI" id="CHEBI:37563"/>
    </ligand>
</feature>
<feature type="binding site" evidence="11">
    <location>
        <position position="161"/>
    </location>
    <ligand>
        <name>ATP</name>
        <dbReference type="ChEBI" id="CHEBI:30616"/>
    </ligand>
</feature>
<dbReference type="EMBL" id="ACRF02000016">
    <property type="protein sequence ID" value="EEW93165.1"/>
    <property type="molecule type" value="Genomic_DNA"/>
</dbReference>
<keyword evidence="7 11" id="KW-0692">RNA repair</keyword>
<keyword evidence="4 11" id="KW-0548">Nucleotidyltransferase</keyword>
<evidence type="ECO:0000256" key="10">
    <source>
        <dbReference type="ARBA" id="ARBA00022884"/>
    </source>
</evidence>
<feature type="binding site" evidence="11">
    <location>
        <position position="31"/>
    </location>
    <ligand>
        <name>ATP</name>
        <dbReference type="ChEBI" id="CHEBI:30616"/>
    </ligand>
</feature>
<keyword evidence="2 11" id="KW-0808">Transferase</keyword>
<evidence type="ECO:0000259" key="12">
    <source>
        <dbReference type="Pfam" id="PF01743"/>
    </source>
</evidence>
<feature type="binding site" evidence="11">
    <location>
        <position position="161"/>
    </location>
    <ligand>
        <name>CTP</name>
        <dbReference type="ChEBI" id="CHEBI:37563"/>
    </ligand>
</feature>
<feature type="binding site" evidence="11">
    <location>
        <position position="115"/>
    </location>
    <ligand>
        <name>CTP</name>
        <dbReference type="ChEBI" id="CHEBI:37563"/>
    </ligand>
</feature>
<evidence type="ECO:0000313" key="15">
    <source>
        <dbReference type="EMBL" id="EEW93165.1"/>
    </source>
</evidence>
<evidence type="ECO:0000313" key="16">
    <source>
        <dbReference type="Proteomes" id="UP000002939"/>
    </source>
</evidence>
<comment type="catalytic activity">
    <reaction evidence="11">
        <text>a tRNA with a 3' CCA end + 2 CTP + ATP = a tRNA with a 3' CCACCA end + 3 diphosphate</text>
        <dbReference type="Rhea" id="RHEA:76235"/>
        <dbReference type="Rhea" id="RHEA-COMP:10468"/>
        <dbReference type="Rhea" id="RHEA-COMP:18655"/>
        <dbReference type="ChEBI" id="CHEBI:30616"/>
        <dbReference type="ChEBI" id="CHEBI:33019"/>
        <dbReference type="ChEBI" id="CHEBI:37563"/>
        <dbReference type="ChEBI" id="CHEBI:83071"/>
        <dbReference type="ChEBI" id="CHEBI:195187"/>
    </reaction>
</comment>
<dbReference type="InterPro" id="IPR023068">
    <property type="entry name" value="CCA-adding_enz_firmicutes"/>
</dbReference>
<dbReference type="AlphaFoldDB" id="D0BJB2"/>
<keyword evidence="10 11" id="KW-0694">RNA-binding</keyword>
<dbReference type="InterPro" id="IPR002646">
    <property type="entry name" value="PolA_pol_head_dom"/>
</dbReference>
<evidence type="ECO:0000256" key="2">
    <source>
        <dbReference type="ARBA" id="ARBA00022679"/>
    </source>
</evidence>
<keyword evidence="6 11" id="KW-0547">Nucleotide-binding</keyword>
<dbReference type="Gene3D" id="3.30.460.10">
    <property type="entry name" value="Beta Polymerase, domain 2"/>
    <property type="match status" value="1"/>
</dbReference>
<feature type="domain" description="tRNA nucleotidyltransferase/poly(A) polymerase RNA and SrmB- binding" evidence="13">
    <location>
        <begin position="173"/>
        <end position="227"/>
    </location>
</feature>
<name>D0BJB2_9LACT</name>
<evidence type="ECO:0000256" key="4">
    <source>
        <dbReference type="ARBA" id="ARBA00022695"/>
    </source>
</evidence>
<reference evidence="15" key="2">
    <citation type="submission" date="2011-10" db="EMBL/GenBank/DDBJ databases">
        <title>The Genome Sequence of Granulicatella elegans ATCC 700633.</title>
        <authorList>
            <consortium name="The Broad Institute Genome Sequencing Platform"/>
            <consortium name="The Broad Institute Genome Sequencing Center for Infectious Disease"/>
            <person name="Earl A."/>
            <person name="Ward D."/>
            <person name="Feldgarden M."/>
            <person name="Gevers D."/>
            <person name="Sibley C.D."/>
            <person name="Field T.R."/>
            <person name="Grinwis M."/>
            <person name="Eshaghurshan C.S."/>
            <person name="Surette M.G."/>
            <person name="Young S.K."/>
            <person name="Zeng Q."/>
            <person name="Gargeya S."/>
            <person name="Fitzgerald M."/>
            <person name="Haas B."/>
            <person name="Abouelleil A."/>
            <person name="Alvarado L."/>
            <person name="Arachchi H.M."/>
            <person name="Berlin A."/>
            <person name="Brown A."/>
            <person name="Chapman S.B."/>
            <person name="Chen Z."/>
            <person name="Dunbar C."/>
            <person name="Freedman E."/>
            <person name="Gearin G."/>
            <person name="Goldberg J."/>
            <person name="Griggs A."/>
            <person name="Gujja S."/>
            <person name="Heiman D."/>
            <person name="Howarth C."/>
            <person name="Larson L."/>
            <person name="Lui A."/>
            <person name="MacDonald P.J.P."/>
            <person name="Montmayeur A."/>
            <person name="Murphy C."/>
            <person name="Neiman D."/>
            <person name="Pearson M."/>
            <person name="Priest M."/>
            <person name="Roberts A."/>
            <person name="Saif S."/>
            <person name="Shea T."/>
            <person name="Shenoy N."/>
            <person name="Sisk P."/>
            <person name="Stolte C."/>
            <person name="Sykes S."/>
            <person name="Wortman J."/>
            <person name="Nusbaum C."/>
            <person name="Birren B."/>
        </authorList>
    </citation>
    <scope>NUCLEOTIDE SEQUENCE [LARGE SCALE GENOMIC DNA]</scope>
    <source>
        <strain evidence="15">ATCC 700633</strain>
    </source>
</reference>
<dbReference type="InterPro" id="IPR050264">
    <property type="entry name" value="Bact_CCA-adding_enz_type3_sf"/>
</dbReference>
<dbReference type="RefSeq" id="WP_006702320.1">
    <property type="nucleotide sequence ID" value="NZ_KI391971.1"/>
</dbReference>
<dbReference type="InterPro" id="IPR032828">
    <property type="entry name" value="PolyA_RNA-bd"/>
</dbReference>
<dbReference type="GO" id="GO:0001680">
    <property type="term" value="P:tRNA 3'-terminal CCA addition"/>
    <property type="evidence" value="ECO:0007669"/>
    <property type="project" value="UniProtKB-UniRule"/>
</dbReference>
<evidence type="ECO:0000259" key="14">
    <source>
        <dbReference type="Pfam" id="PF13735"/>
    </source>
</evidence>
<feature type="binding site" evidence="11">
    <location>
        <position position="46"/>
    </location>
    <ligand>
        <name>Mg(2+)</name>
        <dbReference type="ChEBI" id="CHEBI:18420"/>
    </ligand>
</feature>
<dbReference type="GO" id="GO:0000049">
    <property type="term" value="F:tRNA binding"/>
    <property type="evidence" value="ECO:0007669"/>
    <property type="project" value="UniProtKB-UniRule"/>
</dbReference>
<dbReference type="Pfam" id="PF13735">
    <property type="entry name" value="tRNA_NucTran2_2"/>
    <property type="match status" value="1"/>
</dbReference>
<comment type="caution">
    <text evidence="15">The sequence shown here is derived from an EMBL/GenBank/DDBJ whole genome shotgun (WGS) entry which is preliminary data.</text>
</comment>
<dbReference type="CDD" id="cd05398">
    <property type="entry name" value="NT_ClassII-CCAase"/>
    <property type="match status" value="1"/>
</dbReference>
<dbReference type="OrthoDB" id="9805698at2"/>
<dbReference type="EC" id="2.7.7.72" evidence="11"/>
<dbReference type="GO" id="GO:0005524">
    <property type="term" value="F:ATP binding"/>
    <property type="evidence" value="ECO:0007669"/>
    <property type="project" value="UniProtKB-UniRule"/>
</dbReference>
<comment type="cofactor">
    <cofactor evidence="1 11">
        <name>Mg(2+)</name>
        <dbReference type="ChEBI" id="CHEBI:18420"/>
    </cofactor>
</comment>
<dbReference type="NCBIfam" id="NF009814">
    <property type="entry name" value="PRK13299.1"/>
    <property type="match status" value="1"/>
</dbReference>
<dbReference type="HOGENOM" id="CLU_015961_3_1_9"/>
<feature type="binding site" evidence="11">
    <location>
        <position position="34"/>
    </location>
    <ligand>
        <name>ATP</name>
        <dbReference type="ChEBI" id="CHEBI:30616"/>
    </ligand>
</feature>
<dbReference type="PANTHER" id="PTHR46173">
    <property type="entry name" value="CCA TRNA NUCLEOTIDYLTRANSFERASE 1, MITOCHONDRIAL"/>
    <property type="match status" value="1"/>
</dbReference>
<dbReference type="SUPFAM" id="SSF81301">
    <property type="entry name" value="Nucleotidyltransferase"/>
    <property type="match status" value="1"/>
</dbReference>
<feature type="binding site" evidence="11">
    <location>
        <position position="44"/>
    </location>
    <ligand>
        <name>Mg(2+)</name>
        <dbReference type="ChEBI" id="CHEBI:18420"/>
    </ligand>
</feature>
<evidence type="ECO:0000256" key="11">
    <source>
        <dbReference type="HAMAP-Rule" id="MF_01263"/>
    </source>
</evidence>
<dbReference type="SUPFAM" id="SSF81891">
    <property type="entry name" value="Poly A polymerase C-terminal region-like"/>
    <property type="match status" value="1"/>
</dbReference>
<keyword evidence="8 11" id="KW-0067">ATP-binding</keyword>
<gene>
    <name evidence="11" type="primary">cca</name>
    <name evidence="15" type="ORF">HMPREF0446_00047</name>
</gene>
<dbReference type="InterPro" id="IPR032810">
    <property type="entry name" value="CCA-adding_enz_C"/>
</dbReference>
<feature type="binding site" evidence="11">
    <location>
        <position position="31"/>
    </location>
    <ligand>
        <name>CTP</name>
        <dbReference type="ChEBI" id="CHEBI:37563"/>
    </ligand>
</feature>
<evidence type="ECO:0000256" key="1">
    <source>
        <dbReference type="ARBA" id="ARBA00001946"/>
    </source>
</evidence>
<comment type="function">
    <text evidence="11">Catalyzes the addition and repair of the essential 3'-terminal CCA sequence in tRNAs without using a nucleic acid template. Adds these three nucleotides in the order of C, C, and A to the tRNA nucleotide-73, using CTP and ATP as substrates and producing inorganic pyrophosphate. tRNA 3'-terminal CCA addition is required both for tRNA processing and repair. Also involved in tRNA surveillance by mediating tandem CCA addition to generate a CCACCA at the 3' terminus of unstable tRNAs. While stable tRNAs receive only 3'-terminal CCA, unstable tRNAs are marked with CCACCA and rapidly degraded.</text>
</comment>
<evidence type="ECO:0000256" key="6">
    <source>
        <dbReference type="ARBA" id="ARBA00022741"/>
    </source>
</evidence>
<dbReference type="PANTHER" id="PTHR46173:SF1">
    <property type="entry name" value="CCA TRNA NUCLEOTIDYLTRANSFERASE 1, MITOCHONDRIAL"/>
    <property type="match status" value="1"/>
</dbReference>
<comment type="similarity">
    <text evidence="11">Belongs to the tRNA nucleotidyltransferase/poly(A) polymerase family. Bacterial CCA-adding enzyme type 3 subfamily.</text>
</comment>
<dbReference type="eggNOG" id="COG0617">
    <property type="taxonomic scope" value="Bacteria"/>
</dbReference>
<feature type="binding site" evidence="11">
    <location>
        <position position="158"/>
    </location>
    <ligand>
        <name>ATP</name>
        <dbReference type="ChEBI" id="CHEBI:30616"/>
    </ligand>
</feature>
<dbReference type="Gene3D" id="1.20.58.560">
    <property type="match status" value="1"/>
</dbReference>
<evidence type="ECO:0000256" key="8">
    <source>
        <dbReference type="ARBA" id="ARBA00022840"/>
    </source>
</evidence>
<feature type="binding site" evidence="11">
    <location>
        <position position="167"/>
    </location>
    <ligand>
        <name>ATP</name>
        <dbReference type="ChEBI" id="CHEBI:30616"/>
    </ligand>
</feature>
<dbReference type="InterPro" id="IPR043519">
    <property type="entry name" value="NT_sf"/>
</dbReference>
<dbReference type="GO" id="GO:0042245">
    <property type="term" value="P:RNA repair"/>
    <property type="evidence" value="ECO:0007669"/>
    <property type="project" value="UniProtKB-KW"/>
</dbReference>
<feature type="binding site" evidence="11">
    <location>
        <position position="164"/>
    </location>
    <ligand>
        <name>CTP</name>
        <dbReference type="ChEBI" id="CHEBI:37563"/>
    </ligand>
</feature>
<evidence type="ECO:0000256" key="3">
    <source>
        <dbReference type="ARBA" id="ARBA00022694"/>
    </source>
</evidence>
<keyword evidence="9 11" id="KW-0460">Magnesium</keyword>
<evidence type="ECO:0000256" key="9">
    <source>
        <dbReference type="ARBA" id="ARBA00022842"/>
    </source>
</evidence>
<dbReference type="Gene3D" id="1.10.110.30">
    <property type="match status" value="1"/>
</dbReference>
<comment type="catalytic activity">
    <reaction evidence="11">
        <text>a tRNA precursor + 2 CTP + ATP = a tRNA with a 3' CCA end + 3 diphosphate</text>
        <dbReference type="Rhea" id="RHEA:14433"/>
        <dbReference type="Rhea" id="RHEA-COMP:10465"/>
        <dbReference type="Rhea" id="RHEA-COMP:10468"/>
        <dbReference type="ChEBI" id="CHEBI:30616"/>
        <dbReference type="ChEBI" id="CHEBI:33019"/>
        <dbReference type="ChEBI" id="CHEBI:37563"/>
        <dbReference type="ChEBI" id="CHEBI:74896"/>
        <dbReference type="ChEBI" id="CHEBI:83071"/>
        <dbReference type="EC" id="2.7.7.72"/>
    </reaction>
</comment>
<dbReference type="HAMAP" id="MF_01263">
    <property type="entry name" value="CCA_bact_type3"/>
    <property type="match status" value="1"/>
</dbReference>
<evidence type="ECO:0000259" key="13">
    <source>
        <dbReference type="Pfam" id="PF12627"/>
    </source>
</evidence>
<dbReference type="GO" id="GO:0000287">
    <property type="term" value="F:magnesium ion binding"/>
    <property type="evidence" value="ECO:0007669"/>
    <property type="project" value="UniProtKB-UniRule"/>
</dbReference>
<dbReference type="Gene3D" id="1.10.246.80">
    <property type="match status" value="1"/>
</dbReference>
<dbReference type="GO" id="GO:0004810">
    <property type="term" value="F:CCA tRNA nucleotidyltransferase activity"/>
    <property type="evidence" value="ECO:0007669"/>
    <property type="project" value="UniProtKB-UniRule"/>
</dbReference>
<keyword evidence="5 11" id="KW-0479">Metal-binding</keyword>
<feature type="binding site" evidence="11">
    <location>
        <position position="158"/>
    </location>
    <ligand>
        <name>CTP</name>
        <dbReference type="ChEBI" id="CHEBI:37563"/>
    </ligand>
</feature>
<feature type="domain" description="Poly A polymerase head" evidence="12">
    <location>
        <begin position="26"/>
        <end position="146"/>
    </location>
</feature>
<dbReference type="STRING" id="626369.HMPREF0446_00047"/>
<keyword evidence="16" id="KW-1185">Reference proteome</keyword>
<organism evidence="15 16">
    <name type="scientific">Granulicatella elegans ATCC 700633</name>
    <dbReference type="NCBI Taxonomy" id="626369"/>
    <lineage>
        <taxon>Bacteria</taxon>
        <taxon>Bacillati</taxon>
        <taxon>Bacillota</taxon>
        <taxon>Bacilli</taxon>
        <taxon>Lactobacillales</taxon>
        <taxon>Carnobacteriaceae</taxon>
        <taxon>Granulicatella</taxon>
    </lineage>
</organism>
<feature type="domain" description="CCA-adding enzyme C-terminal" evidence="14">
    <location>
        <begin position="252"/>
        <end position="394"/>
    </location>
</feature>
<evidence type="ECO:0000256" key="7">
    <source>
        <dbReference type="ARBA" id="ARBA00022800"/>
    </source>
</evidence>
<comment type="miscellaneous">
    <text evidence="11">A single active site specifically recognizes both ATP and CTP and is responsible for their addition.</text>
</comment>